<protein>
    <submittedName>
        <fullName evidence="2">Uncharacterized protein</fullName>
    </submittedName>
</protein>
<gene>
    <name evidence="2" type="ORF">HCJ95_10240</name>
</gene>
<evidence type="ECO:0000256" key="1">
    <source>
        <dbReference type="SAM" id="Phobius"/>
    </source>
</evidence>
<comment type="caution">
    <text evidence="2">The sequence shown here is derived from an EMBL/GenBank/DDBJ whole genome shotgun (WGS) entry which is preliminary data.</text>
</comment>
<keyword evidence="3" id="KW-1185">Reference proteome</keyword>
<evidence type="ECO:0000313" key="3">
    <source>
        <dbReference type="Proteomes" id="UP000635996"/>
    </source>
</evidence>
<dbReference type="Proteomes" id="UP000635996">
    <property type="component" value="Unassembled WGS sequence"/>
</dbReference>
<evidence type="ECO:0000313" key="2">
    <source>
        <dbReference type="EMBL" id="NJP14663.1"/>
    </source>
</evidence>
<dbReference type="RefSeq" id="WP_168131366.1">
    <property type="nucleotide sequence ID" value="NZ_BMVZ01000009.1"/>
</dbReference>
<keyword evidence="1" id="KW-1133">Transmembrane helix</keyword>
<keyword evidence="1" id="KW-0812">Transmembrane</keyword>
<name>A0ABX0YUA6_STRTL</name>
<organism evidence="2 3">
    <name type="scientific">Streptomyces thermoviolaceus subsp. thermoviolaceus</name>
    <dbReference type="NCBI Taxonomy" id="66860"/>
    <lineage>
        <taxon>Bacteria</taxon>
        <taxon>Bacillati</taxon>
        <taxon>Actinomycetota</taxon>
        <taxon>Actinomycetes</taxon>
        <taxon>Kitasatosporales</taxon>
        <taxon>Streptomycetaceae</taxon>
        <taxon>Streptomyces</taxon>
    </lineage>
</organism>
<reference evidence="2 3" key="1">
    <citation type="submission" date="2020-03" db="EMBL/GenBank/DDBJ databases">
        <title>WGS of actinomycetes isolated from Thailand.</title>
        <authorList>
            <person name="Thawai C."/>
        </authorList>
    </citation>
    <scope>NUCLEOTIDE SEQUENCE [LARGE SCALE GENOMIC DNA]</scope>
    <source>
        <strain evidence="2 3">NBRC 13905</strain>
    </source>
</reference>
<dbReference type="EMBL" id="JAATEL010000008">
    <property type="protein sequence ID" value="NJP14663.1"/>
    <property type="molecule type" value="Genomic_DNA"/>
</dbReference>
<keyword evidence="1" id="KW-0472">Membrane</keyword>
<sequence>MVGLGGEPLGMGPALRTVALLVLAATVWVVAGFTDRRAPRVVASCGDHARVRSGR</sequence>
<proteinExistence type="predicted"/>
<feature type="transmembrane region" description="Helical" evidence="1">
    <location>
        <begin position="14"/>
        <end position="34"/>
    </location>
</feature>
<accession>A0ABX0YUA6</accession>